<dbReference type="EMBL" id="MOEC01000013">
    <property type="protein sequence ID" value="OIS92802.1"/>
    <property type="molecule type" value="Genomic_DNA"/>
</dbReference>
<gene>
    <name evidence="3" type="ORF">BLA27_14000</name>
</gene>
<feature type="compositionally biased region" description="Low complexity" evidence="1">
    <location>
        <begin position="912"/>
        <end position="929"/>
    </location>
</feature>
<evidence type="ECO:0000256" key="1">
    <source>
        <dbReference type="SAM" id="MobiDB-lite"/>
    </source>
</evidence>
<dbReference type="PANTHER" id="PTHR30441">
    <property type="entry name" value="DUF748 DOMAIN-CONTAINING PROTEIN"/>
    <property type="match status" value="1"/>
</dbReference>
<dbReference type="InterPro" id="IPR007844">
    <property type="entry name" value="AsmA"/>
</dbReference>
<dbReference type="InterPro" id="IPR052894">
    <property type="entry name" value="AsmA-related"/>
</dbReference>
<evidence type="ECO:0000313" key="4">
    <source>
        <dbReference type="Proteomes" id="UP000182985"/>
    </source>
</evidence>
<feature type="region of interest" description="Disordered" evidence="1">
    <location>
        <begin position="906"/>
        <end position="943"/>
    </location>
</feature>
<accession>A0A1J6I1P1</accession>
<keyword evidence="4" id="KW-1185">Reference proteome</keyword>
<dbReference type="AlphaFoldDB" id="A0A1J6I1P1"/>
<dbReference type="GO" id="GO:0005886">
    <property type="term" value="C:plasma membrane"/>
    <property type="evidence" value="ECO:0007669"/>
    <property type="project" value="TreeGrafter"/>
</dbReference>
<evidence type="ECO:0000313" key="3">
    <source>
        <dbReference type="EMBL" id="OIS92802.1"/>
    </source>
</evidence>
<evidence type="ECO:0000259" key="2">
    <source>
        <dbReference type="Pfam" id="PF05170"/>
    </source>
</evidence>
<comment type="caution">
    <text evidence="3">The sequence shown here is derived from an EMBL/GenBank/DDBJ whole genome shotgun (WGS) entry which is preliminary data.</text>
</comment>
<feature type="domain" description="AsmA" evidence="2">
    <location>
        <begin position="594"/>
        <end position="774"/>
    </location>
</feature>
<dbReference type="PANTHER" id="PTHR30441:SF4">
    <property type="entry name" value="PROTEIN ASMA"/>
    <property type="match status" value="1"/>
</dbReference>
<sequence>MDVRLEGPVRLSFLPNLSVVAKDIAISSDNGEISVRVPVFSTSITLSSLWSEKLEIQSISMADPAIRLARSSASTQKNDAGPDDGIKKNDPFASLVDTLERLAVNHISIENGSLTLLDAAGVASKVEAIDMDLGVPDLDREVSFSMAATQDKRRVQLDGTLSALRPILQRKPAELVLQAQTDPAPSPMLASVKAEGEISLNENGSYQVRGGRFDLGGQAFTMDALFQPGERHHFQLDLAADKVDIGTISGSGSADTSPEKPVAGQSEPSLVFLSTVDAQVSVTIGELSSGRLAASDLQFSASLKNGKLDAQLKRLRIDAGSISASVMTNVADALPTVHGQVTSAGLDIDALAKLAGQTIPMSGKVTIDTAFAFRGLTASRMMQSVNARGTVGIRGGRIPLAALTAREADKIGDVTNLSFDATIQDVTKPVSIAGKMTWQGEAVGFKTQISPVDFLSAPSIGNASGPVVLSVTSKHLNASVNGNIGTTGTFRGNTSVTSPSLDKLMRWIGQPGSAGLRDFAFDGFVDGSSKGVAFTKARVGLNGIKASGDGSLEFGSPLSIRTALTFDTLDFAAFSGQSSGATANAGAPVKQADAPIDLSFLKDLDVRIDVAADKIGYGKVFAGPVKTSLVIAGGKAELTIPQSPFYGGTISADMTADGSGKTAAVKLAASVAGATAASLLSDAAGFNRLEGKLATSLAITGTGNTTKTLRRSLAGTASMKFSNGAVRGINIAEVYNNLVGLLAGGFKSDENKKTTFTELGATFNIDKGIAATSDISLLSPLVRMDGAGTIDLAEQTLAINLNPRVVASLSGQGGDIATKGIGVPVIIDGTLSAPRIYPDLRKLMQDPKGTLEMLGRLGLPTRKLGLDKLLPGETTTDETRDQVRDKIGDLINGSGKAPALGDLINGALSGRQPGQPAATPQQQTTGSGQNEIDAAPATGPAKGEIGELLNQILR</sequence>
<dbReference type="Pfam" id="PF05170">
    <property type="entry name" value="AsmA"/>
    <property type="match status" value="1"/>
</dbReference>
<dbReference type="Proteomes" id="UP000182985">
    <property type="component" value="Unassembled WGS sequence"/>
</dbReference>
<proteinExistence type="predicted"/>
<dbReference type="GO" id="GO:0090313">
    <property type="term" value="P:regulation of protein targeting to membrane"/>
    <property type="evidence" value="ECO:0007669"/>
    <property type="project" value="TreeGrafter"/>
</dbReference>
<organism evidence="3 4">
    <name type="scientific">Brucella cytisi</name>
    <dbReference type="NCBI Taxonomy" id="407152"/>
    <lineage>
        <taxon>Bacteria</taxon>
        <taxon>Pseudomonadati</taxon>
        <taxon>Pseudomonadota</taxon>
        <taxon>Alphaproteobacteria</taxon>
        <taxon>Hyphomicrobiales</taxon>
        <taxon>Brucellaceae</taxon>
        <taxon>Brucella/Ochrobactrum group</taxon>
        <taxon>Brucella</taxon>
    </lineage>
</organism>
<reference evidence="3 4" key="1">
    <citation type="submission" date="2016-10" db="EMBL/GenBank/DDBJ databases">
        <title>The Draft Genome Sequence of the Potato Rhizosphere Bacteria Ochrobactrum sp. IPA7.2.</title>
        <authorList>
            <person name="Gogoleva N.E."/>
            <person name="Khlopko Y.A."/>
            <person name="Burygin G.L."/>
            <person name="Plotnikov A.O."/>
        </authorList>
    </citation>
    <scope>NUCLEOTIDE SEQUENCE [LARGE SCALE GENOMIC DNA]</scope>
    <source>
        <strain evidence="3 4">IPA7.2</strain>
    </source>
</reference>
<name>A0A1J6I1P1_9HYPH</name>
<protein>
    <recommendedName>
        <fullName evidence="2">AsmA domain-containing protein</fullName>
    </recommendedName>
</protein>